<evidence type="ECO:0000313" key="2">
    <source>
        <dbReference type="EMBL" id="KAF6204600.1"/>
    </source>
</evidence>
<dbReference type="CDD" id="cd00833">
    <property type="entry name" value="PKS"/>
    <property type="match status" value="1"/>
</dbReference>
<evidence type="ECO:0000313" key="3">
    <source>
        <dbReference type="Proteomes" id="UP000466442"/>
    </source>
</evidence>
<dbReference type="InterPro" id="IPR001227">
    <property type="entry name" value="Ac_transferase_dom_sf"/>
</dbReference>
<dbReference type="Pfam" id="PF02801">
    <property type="entry name" value="Ketoacyl-synt_C"/>
    <property type="match status" value="1"/>
</dbReference>
<organism evidence="2 3">
    <name type="scientific">Apolygus lucorum</name>
    <name type="common">Small green plant bug</name>
    <name type="synonym">Lygocoris lucorum</name>
    <dbReference type="NCBI Taxonomy" id="248454"/>
    <lineage>
        <taxon>Eukaryota</taxon>
        <taxon>Metazoa</taxon>
        <taxon>Ecdysozoa</taxon>
        <taxon>Arthropoda</taxon>
        <taxon>Hexapoda</taxon>
        <taxon>Insecta</taxon>
        <taxon>Pterygota</taxon>
        <taxon>Neoptera</taxon>
        <taxon>Paraneoptera</taxon>
        <taxon>Hemiptera</taxon>
        <taxon>Heteroptera</taxon>
        <taxon>Panheteroptera</taxon>
        <taxon>Cimicomorpha</taxon>
        <taxon>Miridae</taxon>
        <taxon>Mirini</taxon>
        <taxon>Apolygus</taxon>
    </lineage>
</organism>
<dbReference type="SMART" id="SM00827">
    <property type="entry name" value="PKS_AT"/>
    <property type="match status" value="1"/>
</dbReference>
<proteinExistence type="predicted"/>
<reference evidence="2" key="1">
    <citation type="journal article" date="2021" name="Mol. Ecol. Resour.">
        <title>Apolygus lucorum genome provides insights into omnivorousness and mesophyll feeding.</title>
        <authorList>
            <person name="Liu Y."/>
            <person name="Liu H."/>
            <person name="Wang H."/>
            <person name="Huang T."/>
            <person name="Liu B."/>
            <person name="Yang B."/>
            <person name="Yin L."/>
            <person name="Li B."/>
            <person name="Zhang Y."/>
            <person name="Zhang S."/>
            <person name="Jiang F."/>
            <person name="Zhang X."/>
            <person name="Ren Y."/>
            <person name="Wang B."/>
            <person name="Wang S."/>
            <person name="Lu Y."/>
            <person name="Wu K."/>
            <person name="Fan W."/>
            <person name="Wang G."/>
        </authorList>
    </citation>
    <scope>NUCLEOTIDE SEQUENCE</scope>
    <source>
        <strain evidence="2">12Hb</strain>
    </source>
</reference>
<dbReference type="GO" id="GO:0004312">
    <property type="term" value="F:fatty acid synthase activity"/>
    <property type="evidence" value="ECO:0007669"/>
    <property type="project" value="TreeGrafter"/>
</dbReference>
<dbReference type="InterPro" id="IPR014043">
    <property type="entry name" value="Acyl_transferase_dom"/>
</dbReference>
<dbReference type="Pfam" id="PF00109">
    <property type="entry name" value="ketoacyl-synt"/>
    <property type="match status" value="1"/>
</dbReference>
<feature type="domain" description="Ketosynthase family 3 (KS3)" evidence="1">
    <location>
        <begin position="45"/>
        <end position="450"/>
    </location>
</feature>
<dbReference type="Pfam" id="PF00698">
    <property type="entry name" value="Acyl_transf_1"/>
    <property type="match status" value="1"/>
</dbReference>
<dbReference type="EMBL" id="WIXP02000009">
    <property type="protein sequence ID" value="KAF6204600.1"/>
    <property type="molecule type" value="Genomic_DNA"/>
</dbReference>
<dbReference type="Pfam" id="PF16197">
    <property type="entry name" value="KAsynt_C_assoc"/>
    <property type="match status" value="1"/>
</dbReference>
<dbReference type="SUPFAM" id="SSF52151">
    <property type="entry name" value="FabD/lysophospholipase-like"/>
    <property type="match status" value="1"/>
</dbReference>
<dbReference type="GO" id="GO:0016491">
    <property type="term" value="F:oxidoreductase activity"/>
    <property type="evidence" value="ECO:0007669"/>
    <property type="project" value="InterPro"/>
</dbReference>
<comment type="caution">
    <text evidence="2">The sequence shown here is derived from an EMBL/GenBank/DDBJ whole genome shotgun (WGS) entry which is preliminary data.</text>
</comment>
<dbReference type="SUPFAM" id="SSF53901">
    <property type="entry name" value="Thiolase-like"/>
    <property type="match status" value="1"/>
</dbReference>
<name>A0A8S9X677_APOLU</name>
<sequence>MALRTSLRAKPKIACLSRISLFDSDIANRTNIQKSQWDQMSFEKCHDVVISGMAGIYPESDDVDELWRRLLDKEDMVTIDGRRWVPGEFDVPPGTGKVKNPEKFDMTFFGIHRKLCEKMDPYTRLLCEQAYRAVCDAGVNPRCLDGSNTAVIMASFSSEPEHDMGASVINQGTYNVLAFSRTMQANRLSYFLNLRGPSYQLDCSGCGGIQAIQYACDLISTGICESAIVGSCHLLNKPEPSFHYQVMGRLSEDSMTRSFSADADGYARSETCVTFFLQRKKDANRIYGTILAADVLCHGNKSEAFTEFPLSRYDEFLIDTYKNANVDPNDLAYVEAYGAASKKLDAMELNALSRTLLKKRTEPLWIGSIKTNIGHTEGSSAMASLTKVLLAMDRGIIPPNLNYSSPNPDVPDLVSGKLKVVVEPTPLPGDIVGVCELSMTGICGHIILKSCEKVKPPKDTQDDDKQETQKRLPFLVMMSGRDEDVLAANMKKIESCGVDEEFVILINSLYKNGIKPHVHRGYTVINGTANSYNKVEPAPSGEERPIWFMYSGMGSQWPMMAKALMDLPIFAQAIHKCHATLAPKGVNLLEIVTKNDASMFDVILNSFVGIAAVQIGLTDILRAVGIKPDGIIGHSVGELGCAYADGCMTAEQMILSAHARGRASIEAELIKGMMAAVGAGYNAMKDKLPPSIEVACHNSKESCTLSGPAEDMAKYIAQLKETGMFAKLVNVANIAYHSRYIKPAAPALLKYLKEILPVPVKRSSKWVSSSNLEANWNTALAQHSSAEYHTNNLLSSVLFEEACAHIPSNAIVIEIAPHGLLQAIVKRSLPRATHIPLTSRFDPNNLMYLLSALGKMYLAGIPVDLRPLYPSATFPVSRGTPAISPLIDWLRDENFIIRRSLSDNDSPSPLCKFVSIKKGVDKFEQLISNKINKRIILPIHFYYNNIIEMFTKIGANDSMPLVLEDFKFSAQAEVTYNPTTEIRFQLLQGTGNVVVNNQCDEGAIVVQGKINITDVASVKDLHALELALPQSGKINRHEMLGFMKSMGAERDESQVLIDDIYLMDSEAIATGKWTGDIGCFLASILQLVEFYETKKSNVLKMIYKVGEMKINLPLLSDSAKKDMLIRYDALNKTLQCEGIHVSFIDCKNPCLGRAEDKEFFFSFELPKFVPYSNDDSLSLKDFVTISIQLILENTLVSHDTIIKIMGVGHSGELQSALDNISDSLKYAGSTQITTFESEQAFSKQGSSILLQKDVFLIFSEAPSEEVLRSLSLINNGFVMMPVGKNDQLVKNRSKVIFESNVDDVMYCLHSVNNKNYKRQYEVVNLNDTNYLSFLENQLTKAGEIKVVDDSQPVKTIILWGEVDSMVTVDSIVEETKNLPYYHLLHYWFFYGNSPDFNSGDVDFKNQIQRDVKMNISWGGIWGSLRLLPANVNDGSMETARPTKFYYPLSAVASSYNLRALGLNLQDSLKEGACAELGVYDYVTSTCMGLGMYNPDSKTFNPDSILSWPIPSRWTHEEAATVPLLYSLASYIIHHSNNVDCTNDQTILVTRAMLPLSQALIALALYENMTVYATVYGEDQKRALMKLFPKLPRQNIYDCSTVAFFVQVIRDTGGVYKVINSFDNTQMIEPCLKCVKPLGVLVYISQSLMNQAQMGMRRFNEEIIATGASIDIVLKSSDEVKIEIVKNVQDAISKGAVIPPRNVTTVSPSTLHTDAAQTVRLGSDKFIVSTKVSKAIKEEKVYIEDETKGHVIVEGKIPTETSINILEWLLKRGSRKVVVFMRQSHPFGSTSLRLQSLRDQYKWADIDVRSANHLSSKANIKKFVEEYTAPGLEMIFFLGSGLREKIEQFDELLSAKTPNCNMICVGKGGENVCERRKKNSLPSLFIRCSTSTLESVDLSLYMDNLIKDSSRVPVVLVNKCTIHSRALHGFMANLLHIPDSNVELQELTKQCTPRATFIEIQTASPTKQFNRELYPMFLIPGLRPNRLHKMASQLYCPAFEARLPSGATDLDQLADELANQLASLPQNMFTIVADDWGGILALRIAARLEILSKMATVILLNATPASTLKWANGLLKDDIALIGKYLTVSSEVKSSVKSSSWDETLRLAIEKSGIKKYEDRILIRDGLNLLRNRLKAVQSAKPPLNKLKTTCHVVELVDEAFEEHGLQDYLRKEPILHLKDNKNVTEMIDTSVADDANTLLMFEYKDAANPPIAEYIGMNVVKKPTWMSSLLYRVRE</sequence>
<dbReference type="InterPro" id="IPR014030">
    <property type="entry name" value="Ketoacyl_synth_N"/>
</dbReference>
<dbReference type="InterPro" id="IPR014031">
    <property type="entry name" value="Ketoacyl_synth_C"/>
</dbReference>
<dbReference type="InterPro" id="IPR036291">
    <property type="entry name" value="NAD(P)-bd_dom_sf"/>
</dbReference>
<dbReference type="GO" id="GO:0006633">
    <property type="term" value="P:fatty acid biosynthetic process"/>
    <property type="evidence" value="ECO:0007669"/>
    <property type="project" value="TreeGrafter"/>
</dbReference>
<dbReference type="InterPro" id="IPR020841">
    <property type="entry name" value="PKS_Beta-ketoAc_synthase_dom"/>
</dbReference>
<dbReference type="SUPFAM" id="SSF55048">
    <property type="entry name" value="Probable ACP-binding domain of malonyl-CoA ACP transacylase"/>
    <property type="match status" value="1"/>
</dbReference>
<dbReference type="Gene3D" id="3.90.180.10">
    <property type="entry name" value="Medium-chain alcohol dehydrogenases, catalytic domain"/>
    <property type="match status" value="1"/>
</dbReference>
<dbReference type="Gene3D" id="3.40.50.720">
    <property type="entry name" value="NAD(P)-binding Rossmann-like Domain"/>
    <property type="match status" value="1"/>
</dbReference>
<dbReference type="InterPro" id="IPR016035">
    <property type="entry name" value="Acyl_Trfase/lysoPLipase"/>
</dbReference>
<keyword evidence="3" id="KW-1185">Reference proteome</keyword>
<dbReference type="InterPro" id="IPR050091">
    <property type="entry name" value="PKS_NRPS_Biosynth_Enz"/>
</dbReference>
<dbReference type="SMART" id="SM00829">
    <property type="entry name" value="PKS_ER"/>
    <property type="match status" value="1"/>
</dbReference>
<dbReference type="Proteomes" id="UP000466442">
    <property type="component" value="Linkage Group LG9"/>
</dbReference>
<dbReference type="Gene3D" id="3.30.70.3290">
    <property type="match status" value="1"/>
</dbReference>
<dbReference type="InterPro" id="IPR029058">
    <property type="entry name" value="AB_hydrolase_fold"/>
</dbReference>
<evidence type="ECO:0000259" key="1">
    <source>
        <dbReference type="PROSITE" id="PS52004"/>
    </source>
</evidence>
<accession>A0A8S9X677</accession>
<dbReference type="PROSITE" id="PS52004">
    <property type="entry name" value="KS3_2"/>
    <property type="match status" value="1"/>
</dbReference>
<gene>
    <name evidence="2" type="ORF">GE061_018760</name>
</gene>
<dbReference type="SUPFAM" id="SSF51735">
    <property type="entry name" value="NAD(P)-binding Rossmann-fold domains"/>
    <property type="match status" value="1"/>
</dbReference>
<dbReference type="SUPFAM" id="SSF53474">
    <property type="entry name" value="alpha/beta-Hydrolases"/>
    <property type="match status" value="1"/>
</dbReference>
<dbReference type="InterPro" id="IPR016036">
    <property type="entry name" value="Malonyl_transacylase_ACP-bd"/>
</dbReference>
<dbReference type="OrthoDB" id="329835at2759"/>
<dbReference type="PANTHER" id="PTHR43775">
    <property type="entry name" value="FATTY ACID SYNTHASE"/>
    <property type="match status" value="1"/>
</dbReference>
<dbReference type="Gene3D" id="3.40.50.1820">
    <property type="entry name" value="alpha/beta hydrolase"/>
    <property type="match status" value="1"/>
</dbReference>
<dbReference type="Gene3D" id="3.40.47.10">
    <property type="match status" value="1"/>
</dbReference>
<dbReference type="SMART" id="SM00825">
    <property type="entry name" value="PKS_KS"/>
    <property type="match status" value="1"/>
</dbReference>
<dbReference type="Gene3D" id="3.40.366.10">
    <property type="entry name" value="Malonyl-Coenzyme A Acyl Carrier Protein, domain 2"/>
    <property type="match status" value="1"/>
</dbReference>
<dbReference type="InterPro" id="IPR016039">
    <property type="entry name" value="Thiolase-like"/>
</dbReference>
<dbReference type="InterPro" id="IPR032821">
    <property type="entry name" value="PKS_assoc"/>
</dbReference>
<protein>
    <recommendedName>
        <fullName evidence="1">Ketosynthase family 3 (KS3) domain-containing protein</fullName>
    </recommendedName>
</protein>
<dbReference type="PANTHER" id="PTHR43775:SF23">
    <property type="entry name" value="FATTY ACID SYNTHASE 3"/>
    <property type="match status" value="1"/>
</dbReference>
<dbReference type="InterPro" id="IPR020843">
    <property type="entry name" value="ER"/>
</dbReference>